<keyword evidence="2" id="KW-1185">Reference proteome</keyword>
<gene>
    <name evidence="1" type="ORF">WICANDRAFT_79719</name>
</gene>
<proteinExistence type="predicted"/>
<dbReference type="GeneID" id="30202185"/>
<evidence type="ECO:0000313" key="2">
    <source>
        <dbReference type="Proteomes" id="UP000094112"/>
    </source>
</evidence>
<dbReference type="RefSeq" id="XP_019038403.1">
    <property type="nucleotide sequence ID" value="XM_019184939.1"/>
</dbReference>
<reference evidence="1 2" key="1">
    <citation type="journal article" date="2016" name="Proc. Natl. Acad. Sci. U.S.A.">
        <title>Comparative genomics of biotechnologically important yeasts.</title>
        <authorList>
            <person name="Riley R."/>
            <person name="Haridas S."/>
            <person name="Wolfe K.H."/>
            <person name="Lopes M.R."/>
            <person name="Hittinger C.T."/>
            <person name="Goeker M."/>
            <person name="Salamov A.A."/>
            <person name="Wisecaver J.H."/>
            <person name="Long T.M."/>
            <person name="Calvey C.H."/>
            <person name="Aerts A.L."/>
            <person name="Barry K.W."/>
            <person name="Choi C."/>
            <person name="Clum A."/>
            <person name="Coughlan A.Y."/>
            <person name="Deshpande S."/>
            <person name="Douglass A.P."/>
            <person name="Hanson S.J."/>
            <person name="Klenk H.-P."/>
            <person name="LaButti K.M."/>
            <person name="Lapidus A."/>
            <person name="Lindquist E.A."/>
            <person name="Lipzen A.M."/>
            <person name="Meier-Kolthoff J.P."/>
            <person name="Ohm R.A."/>
            <person name="Otillar R.P."/>
            <person name="Pangilinan J.L."/>
            <person name="Peng Y."/>
            <person name="Rokas A."/>
            <person name="Rosa C.A."/>
            <person name="Scheuner C."/>
            <person name="Sibirny A.A."/>
            <person name="Slot J.C."/>
            <person name="Stielow J.B."/>
            <person name="Sun H."/>
            <person name="Kurtzman C.P."/>
            <person name="Blackwell M."/>
            <person name="Grigoriev I.V."/>
            <person name="Jeffries T.W."/>
        </authorList>
    </citation>
    <scope>NUCLEOTIDE SEQUENCE [LARGE SCALE GENOMIC DNA]</scope>
    <source>
        <strain evidence="2">ATCC 58044 / CBS 1984 / NCYC 433 / NRRL Y-366-8</strain>
    </source>
</reference>
<dbReference type="AlphaFoldDB" id="A0A1E3P134"/>
<accession>A0A1E3P134</accession>
<organism evidence="1 2">
    <name type="scientific">Wickerhamomyces anomalus (strain ATCC 58044 / CBS 1984 / NCYC 433 / NRRL Y-366-8)</name>
    <name type="common">Yeast</name>
    <name type="synonym">Hansenula anomala</name>
    <dbReference type="NCBI Taxonomy" id="683960"/>
    <lineage>
        <taxon>Eukaryota</taxon>
        <taxon>Fungi</taxon>
        <taxon>Dikarya</taxon>
        <taxon>Ascomycota</taxon>
        <taxon>Saccharomycotina</taxon>
        <taxon>Saccharomycetes</taxon>
        <taxon>Phaffomycetales</taxon>
        <taxon>Wickerhamomycetaceae</taxon>
        <taxon>Wickerhamomyces</taxon>
    </lineage>
</organism>
<name>A0A1E3P134_WICAA</name>
<protein>
    <submittedName>
        <fullName evidence="1">Uncharacterized protein</fullName>
    </submittedName>
</protein>
<dbReference type="Proteomes" id="UP000094112">
    <property type="component" value="Unassembled WGS sequence"/>
</dbReference>
<sequence length="181" mass="20736">MSSPGSKLIGYNYRSQIVPPKGYKYVAIDIFDGKSTILDSYNSHLVSPFMLRNAINKLEILQVRHIITASSVFFKQLGIEHFQLASTFSNEVRYLVEEKDESKALKVLENAKNLLMLAMSAELQTLSKHGNDDYEVQPFEIDPIEVENQDPTLLFKQFSDLYTTQEETIASMGPKPRMFYR</sequence>
<evidence type="ECO:0000313" key="1">
    <source>
        <dbReference type="EMBL" id="ODQ59196.1"/>
    </source>
</evidence>
<dbReference type="EMBL" id="KV454211">
    <property type="protein sequence ID" value="ODQ59196.1"/>
    <property type="molecule type" value="Genomic_DNA"/>
</dbReference>